<feature type="compositionally biased region" description="Basic and acidic residues" evidence="1">
    <location>
        <begin position="31"/>
        <end position="55"/>
    </location>
</feature>
<reference evidence="3 4" key="1">
    <citation type="submission" date="2019-06" db="EMBL/GenBank/DDBJ databases">
        <title>Genome sequence of Ureibacillus terrenus.</title>
        <authorList>
            <person name="Maclea K.S."/>
            <person name="Simoes M."/>
        </authorList>
    </citation>
    <scope>NUCLEOTIDE SEQUENCE [LARGE SCALE GENOMIC DNA]</scope>
    <source>
        <strain evidence="3 4">ATCC BAA-384</strain>
    </source>
</reference>
<accession>A0A540UZ07</accession>
<evidence type="ECO:0000256" key="1">
    <source>
        <dbReference type="SAM" id="MobiDB-lite"/>
    </source>
</evidence>
<name>A0A540UZ07_9BACL</name>
<organism evidence="3 4">
    <name type="scientific">Ureibacillus terrenus</name>
    <dbReference type="NCBI Taxonomy" id="118246"/>
    <lineage>
        <taxon>Bacteria</taxon>
        <taxon>Bacillati</taxon>
        <taxon>Bacillota</taxon>
        <taxon>Bacilli</taxon>
        <taxon>Bacillales</taxon>
        <taxon>Caryophanaceae</taxon>
        <taxon>Ureibacillus</taxon>
    </lineage>
</organism>
<dbReference type="OrthoDB" id="2735367at2"/>
<proteinExistence type="predicted"/>
<dbReference type="AlphaFoldDB" id="A0A540UZ07"/>
<keyword evidence="4" id="KW-1185">Reference proteome</keyword>
<feature type="chain" id="PRO_5038633912" description="Lipoprotein" evidence="2">
    <location>
        <begin position="24"/>
        <end position="213"/>
    </location>
</feature>
<feature type="compositionally biased region" description="Polar residues" evidence="1">
    <location>
        <begin position="60"/>
        <end position="71"/>
    </location>
</feature>
<comment type="caution">
    <text evidence="3">The sequence shown here is derived from an EMBL/GenBank/DDBJ whole genome shotgun (WGS) entry which is preliminary data.</text>
</comment>
<evidence type="ECO:0000256" key="2">
    <source>
        <dbReference type="SAM" id="SignalP"/>
    </source>
</evidence>
<evidence type="ECO:0008006" key="5">
    <source>
        <dbReference type="Google" id="ProtNLM"/>
    </source>
</evidence>
<dbReference type="PROSITE" id="PS51257">
    <property type="entry name" value="PROKAR_LIPOPROTEIN"/>
    <property type="match status" value="1"/>
</dbReference>
<feature type="signal peptide" evidence="2">
    <location>
        <begin position="1"/>
        <end position="23"/>
    </location>
</feature>
<evidence type="ECO:0000313" key="4">
    <source>
        <dbReference type="Proteomes" id="UP000315753"/>
    </source>
</evidence>
<dbReference type="Proteomes" id="UP000315753">
    <property type="component" value="Unassembled WGS sequence"/>
</dbReference>
<protein>
    <recommendedName>
        <fullName evidence="5">Lipoprotein</fullName>
    </recommendedName>
</protein>
<gene>
    <name evidence="3" type="ORF">FKZ59_11790</name>
</gene>
<dbReference type="RefSeq" id="WP_141602959.1">
    <property type="nucleotide sequence ID" value="NZ_VIGD01000017.1"/>
</dbReference>
<keyword evidence="2" id="KW-0732">Signal</keyword>
<dbReference type="EMBL" id="VIGD01000017">
    <property type="protein sequence ID" value="TQE89707.1"/>
    <property type="molecule type" value="Genomic_DNA"/>
</dbReference>
<evidence type="ECO:0000313" key="3">
    <source>
        <dbReference type="EMBL" id="TQE89707.1"/>
    </source>
</evidence>
<feature type="region of interest" description="Disordered" evidence="1">
    <location>
        <begin position="22"/>
        <end position="80"/>
    </location>
</feature>
<sequence>MKKLSFLLTSLLLILALAGCGTAGEQNGDSDSAKEPEEETNAKDEGTAEKEKQADENDQSVEQKNPAQSENGDPLENANVVEEEQYTIQVLDGYELTKEEPGKEVLFLKENDAVFMRIEAVSKNDAAFDDLVKNTEETMAAIGQYKPYDLSDALKAHPEISNSAAYISKLDNEQVIGIVYEKNNLLVRLTIYDQSDYNSTNDFIRMGLSIKGK</sequence>